<dbReference type="EMBL" id="SODV01000001">
    <property type="protein sequence ID" value="TDX00568.1"/>
    <property type="molecule type" value="Genomic_DNA"/>
</dbReference>
<evidence type="ECO:0000256" key="1">
    <source>
        <dbReference type="SAM" id="Phobius"/>
    </source>
</evidence>
<protein>
    <recommendedName>
        <fullName evidence="4">DUF4064 domain-containing protein</fullName>
    </recommendedName>
</protein>
<comment type="caution">
    <text evidence="2">The sequence shown here is derived from an EMBL/GenBank/DDBJ whole genome shotgun (WGS) entry which is preliminary data.</text>
</comment>
<name>A0A4R8DRY3_9BACT</name>
<dbReference type="OrthoDB" id="670204at2"/>
<dbReference type="Proteomes" id="UP000294498">
    <property type="component" value="Unassembled WGS sequence"/>
</dbReference>
<keyword evidence="1" id="KW-0472">Membrane</keyword>
<evidence type="ECO:0000313" key="3">
    <source>
        <dbReference type="Proteomes" id="UP000294498"/>
    </source>
</evidence>
<feature type="transmembrane region" description="Helical" evidence="1">
    <location>
        <begin position="111"/>
        <end position="130"/>
    </location>
</feature>
<dbReference type="AlphaFoldDB" id="A0A4R8DRY3"/>
<sequence length="161" mass="17596">MSYTPETEKPVKPSETINVLTILTFIGCAYALFQAFVGFFNAEHNYHQLVGMQQQVQDAPGVLKTLTGPGMVEIARKTWVNRVPIFLLSLLGIGLCASGAALMRTGKKRGFYFYLVGELLPTVTSLAFIGTGFLTGIFLVIGLIISLVFIALYASQLKTLR</sequence>
<proteinExistence type="predicted"/>
<organism evidence="2 3">
    <name type="scientific">Dinghuibacter silviterrae</name>
    <dbReference type="NCBI Taxonomy" id="1539049"/>
    <lineage>
        <taxon>Bacteria</taxon>
        <taxon>Pseudomonadati</taxon>
        <taxon>Bacteroidota</taxon>
        <taxon>Chitinophagia</taxon>
        <taxon>Chitinophagales</taxon>
        <taxon>Chitinophagaceae</taxon>
        <taxon>Dinghuibacter</taxon>
    </lineage>
</organism>
<accession>A0A4R8DRY3</accession>
<feature type="transmembrane region" description="Helical" evidence="1">
    <location>
        <begin position="85"/>
        <end position="104"/>
    </location>
</feature>
<feature type="transmembrane region" description="Helical" evidence="1">
    <location>
        <begin position="20"/>
        <end position="40"/>
    </location>
</feature>
<dbReference type="RefSeq" id="WP_133992349.1">
    <property type="nucleotide sequence ID" value="NZ_SODV01000001.1"/>
</dbReference>
<keyword evidence="1" id="KW-1133">Transmembrane helix</keyword>
<evidence type="ECO:0008006" key="4">
    <source>
        <dbReference type="Google" id="ProtNLM"/>
    </source>
</evidence>
<evidence type="ECO:0000313" key="2">
    <source>
        <dbReference type="EMBL" id="TDX00568.1"/>
    </source>
</evidence>
<gene>
    <name evidence="2" type="ORF">EDB95_1593</name>
</gene>
<reference evidence="2 3" key="1">
    <citation type="submission" date="2019-03" db="EMBL/GenBank/DDBJ databases">
        <title>Genomic Encyclopedia of Type Strains, Phase IV (KMG-IV): sequencing the most valuable type-strain genomes for metagenomic binning, comparative biology and taxonomic classification.</title>
        <authorList>
            <person name="Goeker M."/>
        </authorList>
    </citation>
    <scope>NUCLEOTIDE SEQUENCE [LARGE SCALE GENOMIC DNA]</scope>
    <source>
        <strain evidence="2 3">DSM 100059</strain>
    </source>
</reference>
<keyword evidence="3" id="KW-1185">Reference proteome</keyword>
<feature type="transmembrane region" description="Helical" evidence="1">
    <location>
        <begin position="136"/>
        <end position="155"/>
    </location>
</feature>
<keyword evidence="1" id="KW-0812">Transmembrane</keyword>